<sequence length="157" mass="17693">MKSQFIFAILLATIVISSHSVEVRAGLTESDPISHSIGRSIKFNKLLGHTLTYCVSNSFPQNKYSHNELVRKIDKMLTDWTQYANLTFTHSQYEDGRCIKENSDIDIRFTYATVKPNEDTGGEVAGRATFPWNGPPRETLKKTSKSGEIRLSHELNG</sequence>
<protein>
    <submittedName>
        <fullName evidence="2">Uncharacterized protein</fullName>
    </submittedName>
</protein>
<organism evidence="2 3">
    <name type="scientific">Pseudomonas gessardii</name>
    <dbReference type="NCBI Taxonomy" id="78544"/>
    <lineage>
        <taxon>Bacteria</taxon>
        <taxon>Pseudomonadati</taxon>
        <taxon>Pseudomonadota</taxon>
        <taxon>Gammaproteobacteria</taxon>
        <taxon>Pseudomonadales</taxon>
        <taxon>Pseudomonadaceae</taxon>
        <taxon>Pseudomonas</taxon>
    </lineage>
</organism>
<dbReference type="AlphaFoldDB" id="A0A7Y1QQB5"/>
<accession>A0A7Y1QQB5</accession>
<feature type="region of interest" description="Disordered" evidence="1">
    <location>
        <begin position="120"/>
        <end position="157"/>
    </location>
</feature>
<proteinExistence type="predicted"/>
<feature type="compositionally biased region" description="Basic and acidic residues" evidence="1">
    <location>
        <begin position="138"/>
        <end position="157"/>
    </location>
</feature>
<dbReference type="Gene3D" id="3.40.390.10">
    <property type="entry name" value="Collagenase (Catalytic Domain)"/>
    <property type="match status" value="1"/>
</dbReference>
<evidence type="ECO:0000313" key="3">
    <source>
        <dbReference type="Proteomes" id="UP000542111"/>
    </source>
</evidence>
<gene>
    <name evidence="2" type="ORF">HBO33_30570</name>
</gene>
<dbReference type="InterPro" id="IPR024079">
    <property type="entry name" value="MetalloPept_cat_dom_sf"/>
</dbReference>
<evidence type="ECO:0000256" key="1">
    <source>
        <dbReference type="SAM" id="MobiDB-lite"/>
    </source>
</evidence>
<name>A0A7Y1QQB5_9PSED</name>
<dbReference type="EMBL" id="JAAQYP010000105">
    <property type="protein sequence ID" value="NNA99482.1"/>
    <property type="molecule type" value="Genomic_DNA"/>
</dbReference>
<dbReference type="GO" id="GO:0008237">
    <property type="term" value="F:metallopeptidase activity"/>
    <property type="evidence" value="ECO:0007669"/>
    <property type="project" value="InterPro"/>
</dbReference>
<reference evidence="2 3" key="1">
    <citation type="journal article" date="2020" name="Front. Microbiol.">
        <title>Genetic Organization of the aprX-lipA2 Operon Affects the Proteolytic Potential of Pseudomonas Species in Milk.</title>
        <authorList>
            <person name="Maier C."/>
            <person name="Huptas C."/>
            <person name="von Neubeck M."/>
            <person name="Scherer S."/>
            <person name="Wenning M."/>
            <person name="Lucking G."/>
        </authorList>
    </citation>
    <scope>NUCLEOTIDE SEQUENCE [LARGE SCALE GENOMIC DNA]</scope>
    <source>
        <strain evidence="2 3">G4779</strain>
    </source>
</reference>
<dbReference type="RefSeq" id="WP_169899490.1">
    <property type="nucleotide sequence ID" value="NZ_JAAQYP010000105.1"/>
</dbReference>
<dbReference type="SUPFAM" id="SSF55486">
    <property type="entry name" value="Metalloproteases ('zincins'), catalytic domain"/>
    <property type="match status" value="1"/>
</dbReference>
<dbReference type="Proteomes" id="UP000542111">
    <property type="component" value="Unassembled WGS sequence"/>
</dbReference>
<comment type="caution">
    <text evidence="2">The sequence shown here is derived from an EMBL/GenBank/DDBJ whole genome shotgun (WGS) entry which is preliminary data.</text>
</comment>
<evidence type="ECO:0000313" key="2">
    <source>
        <dbReference type="EMBL" id="NNA99482.1"/>
    </source>
</evidence>